<proteinExistence type="predicted"/>
<feature type="transmembrane region" description="Helical" evidence="6">
    <location>
        <begin position="195"/>
        <end position="213"/>
    </location>
</feature>
<accession>C5KL78</accession>
<feature type="transmembrane region" description="Helical" evidence="6">
    <location>
        <begin position="269"/>
        <end position="290"/>
    </location>
</feature>
<dbReference type="OMA" id="YEEKNVQ"/>
<comment type="subcellular location">
    <subcellularLocation>
        <location evidence="1">Cell inner membrane</location>
        <topology evidence="1">Multi-pass membrane protein</topology>
    </subcellularLocation>
</comment>
<organism evidence="8">
    <name type="scientific">Perkinsus marinus (strain ATCC 50983 / TXsc)</name>
    <dbReference type="NCBI Taxonomy" id="423536"/>
    <lineage>
        <taxon>Eukaryota</taxon>
        <taxon>Sar</taxon>
        <taxon>Alveolata</taxon>
        <taxon>Perkinsozoa</taxon>
        <taxon>Perkinsea</taxon>
        <taxon>Perkinsida</taxon>
        <taxon>Perkinsidae</taxon>
        <taxon>Perkinsus</taxon>
    </lineage>
</organism>
<dbReference type="PANTHER" id="PTHR30341:SF0">
    <property type="entry name" value="NA(+)_H(+) ANTIPORTER NHAA"/>
    <property type="match status" value="1"/>
</dbReference>
<name>C5KL78_PERM5</name>
<dbReference type="GO" id="GO:0005886">
    <property type="term" value="C:plasma membrane"/>
    <property type="evidence" value="ECO:0007669"/>
    <property type="project" value="UniProtKB-SubCell"/>
</dbReference>
<reference evidence="7 8" key="1">
    <citation type="submission" date="2008-07" db="EMBL/GenBank/DDBJ databases">
        <authorList>
            <person name="El-Sayed N."/>
            <person name="Caler E."/>
            <person name="Inman J."/>
            <person name="Amedeo P."/>
            <person name="Hass B."/>
            <person name="Wortman J."/>
        </authorList>
    </citation>
    <scope>NUCLEOTIDE SEQUENCE [LARGE SCALE GENOMIC DNA]</scope>
    <source>
        <strain evidence="8">ATCC 50983 / TXsc</strain>
    </source>
</reference>
<evidence type="ECO:0000256" key="4">
    <source>
        <dbReference type="ARBA" id="ARBA00022989"/>
    </source>
</evidence>
<feature type="transmembrane region" description="Helical" evidence="6">
    <location>
        <begin position="443"/>
        <end position="460"/>
    </location>
</feature>
<feature type="transmembrane region" description="Helical" evidence="6">
    <location>
        <begin position="225"/>
        <end position="249"/>
    </location>
</feature>
<dbReference type="AlphaFoldDB" id="C5KL78"/>
<feature type="transmembrane region" description="Helical" evidence="6">
    <location>
        <begin position="349"/>
        <end position="382"/>
    </location>
</feature>
<dbReference type="OrthoDB" id="416108at2759"/>
<sequence length="576" mass="63212">MDNQNQNSSFTLSYADFKAGSDRRRAFFQDVPAISVNRSQTTEVVPQESRFVRPRTDSEFMAASPTRIPRDIYEEKNVQRAATDGALAMEATRLQVELALESHDHLFRGHDEVLASVDNPRKFIMTWRYWYLYIRRIATMYFIPLQLGILAGLLWANIDESNYNYLWGTDSEGTMQLGFSIGGHHVTLHFLINDVFMTFFFGIAMVEIVVAVLPGGSLSPMKKAIVPLMSTLGGILGPIVVFVCLIFVMEALGGFDSYENDLSDILHGWGIVVATDISIAWLVASFVFGGGHSAIRFLLLLAVADDVGGVLIIAFFYPSPHNAEYVYLLLCVAGCVLAFFLRELKVKHWAWYVFLCGPLAWYGLLKASVHASLALCLIVPFMPKEIDTSEPNRFVKLWRKWRPRQNSDGDRSRAESSSCGSTLALEKGRVVAGPLEKFDHDCAFFVHCGLFFFALANAGVKFGGDSIGLITLAITVSLIVGKTVGIFTFGWVVSTVFKLGLPDGMTVKHLFVVGIISGVGLTVALFVAQSAYTQPDLLAQAKLGALLSALSAPIAIVAGKLFRIVKVPAGETTTSG</sequence>
<feature type="transmembrane region" description="Helical" evidence="6">
    <location>
        <begin position="510"/>
        <end position="531"/>
    </location>
</feature>
<dbReference type="InParanoid" id="C5KL78"/>
<feature type="transmembrane region" description="Helical" evidence="6">
    <location>
        <begin position="138"/>
        <end position="158"/>
    </location>
</feature>
<evidence type="ECO:0000256" key="5">
    <source>
        <dbReference type="ARBA" id="ARBA00023136"/>
    </source>
</evidence>
<evidence type="ECO:0000256" key="2">
    <source>
        <dbReference type="ARBA" id="ARBA00022475"/>
    </source>
</evidence>
<dbReference type="InterPro" id="IPR023171">
    <property type="entry name" value="Na/H_antiporter_dom_sf"/>
</dbReference>
<gene>
    <name evidence="7" type="ORF">Pmar_PMAR015283</name>
</gene>
<dbReference type="Gene3D" id="1.20.1530.10">
    <property type="entry name" value="Na+/H+ antiporter like domain"/>
    <property type="match status" value="1"/>
</dbReference>
<dbReference type="PANTHER" id="PTHR30341">
    <property type="entry name" value="SODIUM ION/PROTON ANTIPORTER NHAA-RELATED"/>
    <property type="match status" value="1"/>
</dbReference>
<dbReference type="Proteomes" id="UP000007800">
    <property type="component" value="Unassembled WGS sequence"/>
</dbReference>
<evidence type="ECO:0000313" key="8">
    <source>
        <dbReference type="Proteomes" id="UP000007800"/>
    </source>
</evidence>
<evidence type="ECO:0000313" key="7">
    <source>
        <dbReference type="EMBL" id="EER14751.1"/>
    </source>
</evidence>
<feature type="transmembrane region" description="Helical" evidence="6">
    <location>
        <begin position="297"/>
        <end position="319"/>
    </location>
</feature>
<dbReference type="RefSeq" id="XP_002782955.1">
    <property type="nucleotide sequence ID" value="XM_002782909.1"/>
</dbReference>
<keyword evidence="5 6" id="KW-0472">Membrane</keyword>
<keyword evidence="8" id="KW-1185">Reference proteome</keyword>
<feature type="transmembrane region" description="Helical" evidence="6">
    <location>
        <begin position="467"/>
        <end position="490"/>
    </location>
</feature>
<dbReference type="GO" id="GO:0006885">
    <property type="term" value="P:regulation of pH"/>
    <property type="evidence" value="ECO:0007669"/>
    <property type="project" value="InterPro"/>
</dbReference>
<dbReference type="EMBL" id="GG673921">
    <property type="protein sequence ID" value="EER14751.1"/>
    <property type="molecule type" value="Genomic_DNA"/>
</dbReference>
<feature type="transmembrane region" description="Helical" evidence="6">
    <location>
        <begin position="543"/>
        <end position="562"/>
    </location>
</feature>
<evidence type="ECO:0000256" key="1">
    <source>
        <dbReference type="ARBA" id="ARBA00004429"/>
    </source>
</evidence>
<keyword evidence="2" id="KW-1003">Cell membrane</keyword>
<evidence type="ECO:0000256" key="3">
    <source>
        <dbReference type="ARBA" id="ARBA00022692"/>
    </source>
</evidence>
<dbReference type="GeneID" id="9045938"/>
<protein>
    <submittedName>
        <fullName evidence="7">Uncharacterized protein</fullName>
    </submittedName>
</protein>
<dbReference type="InterPro" id="IPR004670">
    <property type="entry name" value="NhaA"/>
</dbReference>
<keyword evidence="4 6" id="KW-1133">Transmembrane helix</keyword>
<keyword evidence="3 6" id="KW-0812">Transmembrane</keyword>
<feature type="transmembrane region" description="Helical" evidence="6">
    <location>
        <begin position="325"/>
        <end position="342"/>
    </location>
</feature>
<evidence type="ECO:0000256" key="6">
    <source>
        <dbReference type="SAM" id="Phobius"/>
    </source>
</evidence>
<dbReference type="GO" id="GO:0015385">
    <property type="term" value="F:sodium:proton antiporter activity"/>
    <property type="evidence" value="ECO:0007669"/>
    <property type="project" value="TreeGrafter"/>
</dbReference>
<dbReference type="Pfam" id="PF06965">
    <property type="entry name" value="Na_H_antiport_1"/>
    <property type="match status" value="1"/>
</dbReference>